<dbReference type="Proteomes" id="UP000291084">
    <property type="component" value="Chromosome 1"/>
</dbReference>
<proteinExistence type="predicted"/>
<dbReference type="EMBL" id="AP015034">
    <property type="protein sequence ID" value="BAT77384.1"/>
    <property type="molecule type" value="Genomic_DNA"/>
</dbReference>
<protein>
    <submittedName>
        <fullName evidence="3">Uncharacterized protein</fullName>
    </submittedName>
</protein>
<dbReference type="OrthoDB" id="1419410at2759"/>
<dbReference type="PANTHER" id="PTHR31071:SF14">
    <property type="entry name" value="BZIP DOMAIN-CONTAINING PROTEIN"/>
    <property type="match status" value="1"/>
</dbReference>
<accession>A0A0S3R9P1</accession>
<organism evidence="3 4">
    <name type="scientific">Vigna angularis var. angularis</name>
    <dbReference type="NCBI Taxonomy" id="157739"/>
    <lineage>
        <taxon>Eukaryota</taxon>
        <taxon>Viridiplantae</taxon>
        <taxon>Streptophyta</taxon>
        <taxon>Embryophyta</taxon>
        <taxon>Tracheophyta</taxon>
        <taxon>Spermatophyta</taxon>
        <taxon>Magnoliopsida</taxon>
        <taxon>eudicotyledons</taxon>
        <taxon>Gunneridae</taxon>
        <taxon>Pentapetalae</taxon>
        <taxon>rosids</taxon>
        <taxon>fabids</taxon>
        <taxon>Fabales</taxon>
        <taxon>Fabaceae</taxon>
        <taxon>Papilionoideae</taxon>
        <taxon>50 kb inversion clade</taxon>
        <taxon>NPAAA clade</taxon>
        <taxon>indigoferoid/millettioid clade</taxon>
        <taxon>Phaseoleae</taxon>
        <taxon>Vigna</taxon>
    </lineage>
</organism>
<evidence type="ECO:0000313" key="4">
    <source>
        <dbReference type="Proteomes" id="UP000291084"/>
    </source>
</evidence>
<feature type="region of interest" description="Disordered" evidence="2">
    <location>
        <begin position="81"/>
        <end position="101"/>
    </location>
</feature>
<dbReference type="AlphaFoldDB" id="A0A0S3R9P1"/>
<evidence type="ECO:0000256" key="2">
    <source>
        <dbReference type="SAM" id="MobiDB-lite"/>
    </source>
</evidence>
<keyword evidence="1" id="KW-0175">Coiled coil</keyword>
<sequence>MQKSERGVMKFMNGEQHHIITFILQLNQTMNNTRKHPISSGHVPSATSPVNFRRSTPKIHLSARKLAARLWHFRFFHRSSSHKLQSSPPPRVKRIEEEATQGDSRKLLRDAKLNGASVVSVLLSELLRAQTCINNLKSERKSSKKKLEEEKFLWKRRELKKNEAVLEELKDKLARERRSKERMESLNSKLVHELAEAKLYAEQFMINYKEERRKREIIEEVCNGLAMQIGEDRAKLEGIREEMEEERKMFHMAEMWREESIQMKLLDAKLVLEDKYTQMIHLIAHLQSFLRSRGDELAAPESPNVELSCDFTKSNLVLDTLNEIKVKERVIGVEPCFLSTLTAPSSTVHIVSLDEDHRLNNNLHDVDQNVNGLGSEAECCENSQDGCCKHSDSSMAQQNSEDLTFGECEVRLATRSVKSRGFRQWELLGPRNFADSMNPHITRGMKGCIEWPRGMPKINSKIIPVEERVRKEKSQLHLRPCLKENKYTNRFE</sequence>
<feature type="coiled-coil region" evidence="1">
    <location>
        <begin position="133"/>
        <end position="186"/>
    </location>
</feature>
<reference evidence="3 4" key="1">
    <citation type="journal article" date="2015" name="Sci. Rep.">
        <title>The power of single molecule real-time sequencing technology in the de novo assembly of a eukaryotic genome.</title>
        <authorList>
            <person name="Sakai H."/>
            <person name="Naito K."/>
            <person name="Ogiso-Tanaka E."/>
            <person name="Takahashi Y."/>
            <person name="Iseki K."/>
            <person name="Muto C."/>
            <person name="Satou K."/>
            <person name="Teruya K."/>
            <person name="Shiroma A."/>
            <person name="Shimoji M."/>
            <person name="Hirano T."/>
            <person name="Itoh T."/>
            <person name="Kaga A."/>
            <person name="Tomooka N."/>
        </authorList>
    </citation>
    <scope>NUCLEOTIDE SEQUENCE [LARGE SCALE GENOMIC DNA]</scope>
    <source>
        <strain evidence="4">cv. Shumari</strain>
    </source>
</reference>
<gene>
    <name evidence="3" type="primary">Vigan.01G549500</name>
    <name evidence="3" type="ORF">VIGAN_01549500</name>
</gene>
<evidence type="ECO:0000256" key="1">
    <source>
        <dbReference type="SAM" id="Coils"/>
    </source>
</evidence>
<name>A0A0S3R9P1_PHAAN</name>
<dbReference type="PANTHER" id="PTHR31071">
    <property type="entry name" value="GB|AAF24581.1"/>
    <property type="match status" value="1"/>
</dbReference>
<dbReference type="InterPro" id="IPR043424">
    <property type="entry name" value="BLT-like"/>
</dbReference>
<evidence type="ECO:0000313" key="3">
    <source>
        <dbReference type="EMBL" id="BAT77384.1"/>
    </source>
</evidence>
<keyword evidence="4" id="KW-1185">Reference proteome</keyword>